<proteinExistence type="predicted"/>
<dbReference type="EMBL" id="JAXOVC010000007">
    <property type="protein sequence ID" value="KAK4499582.1"/>
    <property type="molecule type" value="Genomic_DNA"/>
</dbReference>
<protein>
    <submittedName>
        <fullName evidence="2">Uncharacterized protein</fullName>
    </submittedName>
</protein>
<name>A0ABR0EDN1_ZASCE</name>
<evidence type="ECO:0000313" key="3">
    <source>
        <dbReference type="Proteomes" id="UP001305779"/>
    </source>
</evidence>
<reference evidence="2 3" key="1">
    <citation type="journal article" date="2023" name="G3 (Bethesda)">
        <title>A chromosome-level genome assembly of Zasmidium syzygii isolated from banana leaves.</title>
        <authorList>
            <person name="van Westerhoven A.C."/>
            <person name="Mehrabi R."/>
            <person name="Talebi R."/>
            <person name="Steentjes M.B.F."/>
            <person name="Corcolon B."/>
            <person name="Chong P.A."/>
            <person name="Kema G.H.J."/>
            <person name="Seidl M.F."/>
        </authorList>
    </citation>
    <scope>NUCLEOTIDE SEQUENCE [LARGE SCALE GENOMIC DNA]</scope>
    <source>
        <strain evidence="2 3">P124</strain>
    </source>
</reference>
<gene>
    <name evidence="2" type="ORF">PRZ48_010100</name>
</gene>
<keyword evidence="3" id="KW-1185">Reference proteome</keyword>
<evidence type="ECO:0000313" key="2">
    <source>
        <dbReference type="EMBL" id="KAK4499582.1"/>
    </source>
</evidence>
<dbReference type="Proteomes" id="UP001305779">
    <property type="component" value="Unassembled WGS sequence"/>
</dbReference>
<keyword evidence="1" id="KW-0812">Transmembrane</keyword>
<organism evidence="2 3">
    <name type="scientific">Zasmidium cellare</name>
    <name type="common">Wine cellar mold</name>
    <name type="synonym">Racodium cellare</name>
    <dbReference type="NCBI Taxonomy" id="395010"/>
    <lineage>
        <taxon>Eukaryota</taxon>
        <taxon>Fungi</taxon>
        <taxon>Dikarya</taxon>
        <taxon>Ascomycota</taxon>
        <taxon>Pezizomycotina</taxon>
        <taxon>Dothideomycetes</taxon>
        <taxon>Dothideomycetidae</taxon>
        <taxon>Mycosphaerellales</taxon>
        <taxon>Mycosphaerellaceae</taxon>
        <taxon>Zasmidium</taxon>
    </lineage>
</organism>
<accession>A0ABR0EDN1</accession>
<keyword evidence="1" id="KW-0472">Membrane</keyword>
<keyword evidence="1" id="KW-1133">Transmembrane helix</keyword>
<evidence type="ECO:0000256" key="1">
    <source>
        <dbReference type="SAM" id="Phobius"/>
    </source>
</evidence>
<sequence length="338" mass="38346">MDSAEMKLPTAVSTANLTSDCAPQTEKMGLVEAPIPLSFAPRTHVAQLMASAARRTSSVVLAAILGMGSAVLMFPWASAGDRFPSCVLRGSAALATVYAVTPRTLVGQDVNPTLASALAFPRLSLQPPQLQQYDIISSQLDKPCANLEHNKLGIAGIFSSIDIFFHFFTKRLKFKHSAFNRAIYSIDPLDRIYHSYSYNEQYCDQLYVKFKQHLQCGKHYSRFYYDIIRRARFTNSAGYQRHSTYDVNEQRHYSHDVDFEFGSNYCYTTGVDTKFSHFSIYDHLARNPNRPPDDKPHGFNQRYPISAFRQQYNSDSVFFARSLELNNDFDQQHLANVV</sequence>
<feature type="transmembrane region" description="Helical" evidence="1">
    <location>
        <begin position="59"/>
        <end position="77"/>
    </location>
</feature>
<comment type="caution">
    <text evidence="2">The sequence shown here is derived from an EMBL/GenBank/DDBJ whole genome shotgun (WGS) entry which is preliminary data.</text>
</comment>